<dbReference type="SUPFAM" id="SSF143212">
    <property type="entry name" value="Rv2632c-like"/>
    <property type="match status" value="1"/>
</dbReference>
<sequence>MTGTVMLRAVARALSDLAHGLLDTAASDIEAITHKHVHLHGHIAERGDLWSPRARNRWPGCPGVPAG</sequence>
<keyword evidence="2" id="KW-1185">Reference proteome</keyword>
<name>A0A4R0I6J3_9ACTN</name>
<protein>
    <submittedName>
        <fullName evidence="1">DUF1876 domain-containing protein</fullName>
    </submittedName>
</protein>
<dbReference type="InterPro" id="IPR038070">
    <property type="entry name" value="Rv2632c-like_sf"/>
</dbReference>
<dbReference type="EMBL" id="SJKA01000019">
    <property type="protein sequence ID" value="TCC21580.1"/>
    <property type="molecule type" value="Genomic_DNA"/>
</dbReference>
<gene>
    <name evidence="1" type="ORF">E0H50_35440</name>
</gene>
<comment type="caution">
    <text evidence="1">The sequence shown here is derived from an EMBL/GenBank/DDBJ whole genome shotgun (WGS) entry which is preliminary data.</text>
</comment>
<dbReference type="AlphaFoldDB" id="A0A4R0I6J3"/>
<dbReference type="OrthoDB" id="4828144at2"/>
<organism evidence="1 2">
    <name type="scientific">Kribbella sindirgiensis</name>
    <dbReference type="NCBI Taxonomy" id="1124744"/>
    <lineage>
        <taxon>Bacteria</taxon>
        <taxon>Bacillati</taxon>
        <taxon>Actinomycetota</taxon>
        <taxon>Actinomycetes</taxon>
        <taxon>Propionibacteriales</taxon>
        <taxon>Kribbellaceae</taxon>
        <taxon>Kribbella</taxon>
    </lineage>
</organism>
<evidence type="ECO:0000313" key="1">
    <source>
        <dbReference type="EMBL" id="TCC21580.1"/>
    </source>
</evidence>
<accession>A0A4R0I6J3</accession>
<dbReference type="Gene3D" id="3.30.160.240">
    <property type="entry name" value="Rv1738"/>
    <property type="match status" value="1"/>
</dbReference>
<dbReference type="Proteomes" id="UP000292695">
    <property type="component" value="Unassembled WGS sequence"/>
</dbReference>
<dbReference type="InterPro" id="IPR015057">
    <property type="entry name" value="Rv2632c-like"/>
</dbReference>
<evidence type="ECO:0000313" key="2">
    <source>
        <dbReference type="Proteomes" id="UP000292695"/>
    </source>
</evidence>
<proteinExistence type="predicted"/>
<dbReference type="Pfam" id="PF08962">
    <property type="entry name" value="Rv2632c-like"/>
    <property type="match status" value="1"/>
</dbReference>
<reference evidence="1 2" key="1">
    <citation type="submission" date="2019-02" db="EMBL/GenBank/DDBJ databases">
        <title>Kribbella capetownensis sp. nov. and Kribbella speibonae sp. nov., isolated from soil.</title>
        <authorList>
            <person name="Curtis S.M."/>
            <person name="Norton I."/>
            <person name="Everest G.J."/>
            <person name="Meyers P.R."/>
        </authorList>
    </citation>
    <scope>NUCLEOTIDE SEQUENCE [LARGE SCALE GENOMIC DNA]</scope>
    <source>
        <strain evidence="1 2">DSM 27082</strain>
    </source>
</reference>